<dbReference type="Proteomes" id="UP000585638">
    <property type="component" value="Unassembled WGS sequence"/>
</dbReference>
<evidence type="ECO:0000313" key="2">
    <source>
        <dbReference type="EMBL" id="MBB5893186.1"/>
    </source>
</evidence>
<name>A0A7W9KIJ1_9PSEU</name>
<proteinExistence type="predicted"/>
<gene>
    <name evidence="1" type="ORF">BJ998_003980</name>
    <name evidence="2" type="ORF">BJ998_004382</name>
</gene>
<reference evidence="2 3" key="1">
    <citation type="submission" date="2020-08" db="EMBL/GenBank/DDBJ databases">
        <title>Sequencing the genomes of 1000 actinobacteria strains.</title>
        <authorList>
            <person name="Klenk H.-P."/>
        </authorList>
    </citation>
    <scope>NUCLEOTIDE SEQUENCE [LARGE SCALE GENOMIC DNA]</scope>
    <source>
        <strain evidence="2 3">DSM 43851</strain>
    </source>
</reference>
<protein>
    <submittedName>
        <fullName evidence="2">Uncharacterized protein</fullName>
    </submittedName>
</protein>
<organism evidence="2 3">
    <name type="scientific">Kutzneria kofuensis</name>
    <dbReference type="NCBI Taxonomy" id="103725"/>
    <lineage>
        <taxon>Bacteria</taxon>
        <taxon>Bacillati</taxon>
        <taxon>Actinomycetota</taxon>
        <taxon>Actinomycetes</taxon>
        <taxon>Pseudonocardiales</taxon>
        <taxon>Pseudonocardiaceae</taxon>
        <taxon>Kutzneria</taxon>
    </lineage>
</organism>
<accession>A0A7W9KIJ1</accession>
<comment type="caution">
    <text evidence="2">The sequence shown here is derived from an EMBL/GenBank/DDBJ whole genome shotgun (WGS) entry which is preliminary data.</text>
</comment>
<dbReference type="EMBL" id="JACHIR010000001">
    <property type="protein sequence ID" value="MBB5892784.1"/>
    <property type="molecule type" value="Genomic_DNA"/>
</dbReference>
<evidence type="ECO:0000313" key="3">
    <source>
        <dbReference type="Proteomes" id="UP000585638"/>
    </source>
</evidence>
<dbReference type="RefSeq" id="WP_246489984.1">
    <property type="nucleotide sequence ID" value="NZ_BAAAWY010000001.1"/>
</dbReference>
<evidence type="ECO:0000313" key="1">
    <source>
        <dbReference type="EMBL" id="MBB5892784.1"/>
    </source>
</evidence>
<keyword evidence="3" id="KW-1185">Reference proteome</keyword>
<sequence>MTGQDGEMRDLVHVHLTADLPMRANALPFADRVEIKLGKAFPVALIIDRRALDHLEEAIRQGRAGLAAAETGKGVS</sequence>
<dbReference type="AlphaFoldDB" id="A0A7W9KIJ1"/>
<dbReference type="EMBL" id="JACHIR010000001">
    <property type="protein sequence ID" value="MBB5893186.1"/>
    <property type="molecule type" value="Genomic_DNA"/>
</dbReference>